<proteinExistence type="predicted"/>
<gene>
    <name evidence="1" type="ORF">NC653_030759</name>
</gene>
<sequence>MNVDRVTNCKINEQRQDLMPWTWRVRSTGDVG</sequence>
<keyword evidence="2" id="KW-1185">Reference proteome</keyword>
<comment type="caution">
    <text evidence="1">The sequence shown here is derived from an EMBL/GenBank/DDBJ whole genome shotgun (WGS) entry which is preliminary data.</text>
</comment>
<evidence type="ECO:0000313" key="1">
    <source>
        <dbReference type="EMBL" id="KAJ6974726.1"/>
    </source>
</evidence>
<name>A0AAD6LWV0_9ROSI</name>
<organism evidence="1 2">
    <name type="scientific">Populus alba x Populus x berolinensis</name>
    <dbReference type="NCBI Taxonomy" id="444605"/>
    <lineage>
        <taxon>Eukaryota</taxon>
        <taxon>Viridiplantae</taxon>
        <taxon>Streptophyta</taxon>
        <taxon>Embryophyta</taxon>
        <taxon>Tracheophyta</taxon>
        <taxon>Spermatophyta</taxon>
        <taxon>Magnoliopsida</taxon>
        <taxon>eudicotyledons</taxon>
        <taxon>Gunneridae</taxon>
        <taxon>Pentapetalae</taxon>
        <taxon>rosids</taxon>
        <taxon>fabids</taxon>
        <taxon>Malpighiales</taxon>
        <taxon>Salicaceae</taxon>
        <taxon>Saliceae</taxon>
        <taxon>Populus</taxon>
    </lineage>
</organism>
<dbReference type="EMBL" id="JAQIZT010000013">
    <property type="protein sequence ID" value="KAJ6974726.1"/>
    <property type="molecule type" value="Genomic_DNA"/>
</dbReference>
<accession>A0AAD6LWV0</accession>
<dbReference type="Proteomes" id="UP001164929">
    <property type="component" value="Chromosome 13"/>
</dbReference>
<protein>
    <submittedName>
        <fullName evidence="1">Uncharacterized protein</fullName>
    </submittedName>
</protein>
<reference evidence="1" key="1">
    <citation type="journal article" date="2023" name="Mol. Ecol. Resour.">
        <title>Chromosome-level genome assembly of a triploid poplar Populus alba 'Berolinensis'.</title>
        <authorList>
            <person name="Chen S."/>
            <person name="Yu Y."/>
            <person name="Wang X."/>
            <person name="Wang S."/>
            <person name="Zhang T."/>
            <person name="Zhou Y."/>
            <person name="He R."/>
            <person name="Meng N."/>
            <person name="Wang Y."/>
            <person name="Liu W."/>
            <person name="Liu Z."/>
            <person name="Liu J."/>
            <person name="Guo Q."/>
            <person name="Huang H."/>
            <person name="Sederoff R.R."/>
            <person name="Wang G."/>
            <person name="Qu G."/>
            <person name="Chen S."/>
        </authorList>
    </citation>
    <scope>NUCLEOTIDE SEQUENCE</scope>
    <source>
        <strain evidence="1">SC-2020</strain>
    </source>
</reference>
<dbReference type="AlphaFoldDB" id="A0AAD6LWV0"/>
<evidence type="ECO:0000313" key="2">
    <source>
        <dbReference type="Proteomes" id="UP001164929"/>
    </source>
</evidence>